<reference evidence="2 3" key="1">
    <citation type="journal article" date="2014" name="PLoS ONE">
        <title>Global Analysis of Gene Expression Profiles in Physic Nut (Jatropha curcas L.) Seedlings Exposed to Salt Stress.</title>
        <authorList>
            <person name="Zhang L."/>
            <person name="Zhang C."/>
            <person name="Wu P."/>
            <person name="Chen Y."/>
            <person name="Li M."/>
            <person name="Jiang H."/>
            <person name="Wu G."/>
        </authorList>
    </citation>
    <scope>NUCLEOTIDE SEQUENCE [LARGE SCALE GENOMIC DNA]</scope>
    <source>
        <strain evidence="3">cv. GZQX0401</strain>
        <tissue evidence="2">Young leaves</tissue>
    </source>
</reference>
<name>A0A067JPA0_JATCU</name>
<evidence type="ECO:0000256" key="1">
    <source>
        <dbReference type="SAM" id="MobiDB-lite"/>
    </source>
</evidence>
<protein>
    <submittedName>
        <fullName evidence="2">Uncharacterized protein</fullName>
    </submittedName>
</protein>
<dbReference type="AlphaFoldDB" id="A0A067JPA0"/>
<organism evidence="2 3">
    <name type="scientific">Jatropha curcas</name>
    <name type="common">Barbados nut</name>
    <dbReference type="NCBI Taxonomy" id="180498"/>
    <lineage>
        <taxon>Eukaryota</taxon>
        <taxon>Viridiplantae</taxon>
        <taxon>Streptophyta</taxon>
        <taxon>Embryophyta</taxon>
        <taxon>Tracheophyta</taxon>
        <taxon>Spermatophyta</taxon>
        <taxon>Magnoliopsida</taxon>
        <taxon>eudicotyledons</taxon>
        <taxon>Gunneridae</taxon>
        <taxon>Pentapetalae</taxon>
        <taxon>rosids</taxon>
        <taxon>fabids</taxon>
        <taxon>Malpighiales</taxon>
        <taxon>Euphorbiaceae</taxon>
        <taxon>Crotonoideae</taxon>
        <taxon>Jatropheae</taxon>
        <taxon>Jatropha</taxon>
    </lineage>
</organism>
<evidence type="ECO:0000313" key="2">
    <source>
        <dbReference type="EMBL" id="KDP25771.1"/>
    </source>
</evidence>
<sequence>MERLRIKYSIPDEFDVFSMGEDVQANSEQNSNFLILYEEDLRAGVRLFVSRQNCATILTNSDDRSLTQRERASIDALSEYTNRPVHLLHLLALEYPSTRSGKQPKRKTQEDEDDENEKTPPLSSRGSSTLILATSSDPVTLDQVKLLGSEISLKKAADPSTLPAIPSEEIEVVNLTVEDDLPLARRKKRNWTETPEEIAQLKHTCPDVEGYIKAVHEASAFYSQSPVGKDLDSMEESAIFII</sequence>
<evidence type="ECO:0000313" key="3">
    <source>
        <dbReference type="Proteomes" id="UP000027138"/>
    </source>
</evidence>
<accession>A0A067JPA0</accession>
<proteinExistence type="predicted"/>
<feature type="compositionally biased region" description="Polar residues" evidence="1">
    <location>
        <begin position="121"/>
        <end position="130"/>
    </location>
</feature>
<gene>
    <name evidence="2" type="ORF">JCGZ_23926</name>
</gene>
<dbReference type="EMBL" id="KK914974">
    <property type="protein sequence ID" value="KDP25771.1"/>
    <property type="molecule type" value="Genomic_DNA"/>
</dbReference>
<keyword evidence="3" id="KW-1185">Reference proteome</keyword>
<feature type="region of interest" description="Disordered" evidence="1">
    <location>
        <begin position="98"/>
        <end position="130"/>
    </location>
</feature>
<dbReference type="Proteomes" id="UP000027138">
    <property type="component" value="Unassembled WGS sequence"/>
</dbReference>